<feature type="compositionally biased region" description="Basic and acidic residues" evidence="1">
    <location>
        <begin position="231"/>
        <end position="240"/>
    </location>
</feature>
<proteinExistence type="predicted"/>
<dbReference type="PANTHER" id="PTHR42791:SF1">
    <property type="entry name" value="N-ACETYLTRANSFERASE DOMAIN-CONTAINING PROTEIN"/>
    <property type="match status" value="1"/>
</dbReference>
<dbReference type="RefSeq" id="WP_381742523.1">
    <property type="nucleotide sequence ID" value="NZ_JBHSDP010000025.1"/>
</dbReference>
<protein>
    <submittedName>
        <fullName evidence="3">GNAT family N-acetyltransferase</fullName>
        <ecNumber evidence="3">2.3.1.-</ecNumber>
    </submittedName>
</protein>
<feature type="region of interest" description="Disordered" evidence="1">
    <location>
        <begin position="81"/>
        <end position="122"/>
    </location>
</feature>
<gene>
    <name evidence="3" type="ORF">ACFPC0_26520</name>
</gene>
<dbReference type="SUPFAM" id="SSF55729">
    <property type="entry name" value="Acyl-CoA N-acyltransferases (Nat)"/>
    <property type="match status" value="1"/>
</dbReference>
<feature type="domain" description="N-acetyltransferase" evidence="2">
    <location>
        <begin position="148"/>
        <end position="231"/>
    </location>
</feature>
<feature type="compositionally biased region" description="Low complexity" evidence="1">
    <location>
        <begin position="84"/>
        <end position="97"/>
    </location>
</feature>
<evidence type="ECO:0000256" key="1">
    <source>
        <dbReference type="SAM" id="MobiDB-lite"/>
    </source>
</evidence>
<dbReference type="EMBL" id="JBHSDP010000025">
    <property type="protein sequence ID" value="MFC4331269.1"/>
    <property type="molecule type" value="Genomic_DNA"/>
</dbReference>
<keyword evidence="4" id="KW-1185">Reference proteome</keyword>
<evidence type="ECO:0000259" key="2">
    <source>
        <dbReference type="PROSITE" id="PS51186"/>
    </source>
</evidence>
<evidence type="ECO:0000313" key="3">
    <source>
        <dbReference type="EMBL" id="MFC4331269.1"/>
    </source>
</evidence>
<comment type="caution">
    <text evidence="3">The sequence shown here is derived from an EMBL/GenBank/DDBJ whole genome shotgun (WGS) entry which is preliminary data.</text>
</comment>
<accession>A0ABV8TKR2</accession>
<dbReference type="PROSITE" id="PS51186">
    <property type="entry name" value="GNAT"/>
    <property type="match status" value="1"/>
</dbReference>
<dbReference type="InterPro" id="IPR052523">
    <property type="entry name" value="Trichothecene_AcTrans"/>
</dbReference>
<dbReference type="GO" id="GO:0016746">
    <property type="term" value="F:acyltransferase activity"/>
    <property type="evidence" value="ECO:0007669"/>
    <property type="project" value="UniProtKB-KW"/>
</dbReference>
<dbReference type="InterPro" id="IPR000182">
    <property type="entry name" value="GNAT_dom"/>
</dbReference>
<organism evidence="3 4">
    <name type="scientific">Streptomyces andamanensis</name>
    <dbReference type="NCBI Taxonomy" id="1565035"/>
    <lineage>
        <taxon>Bacteria</taxon>
        <taxon>Bacillati</taxon>
        <taxon>Actinomycetota</taxon>
        <taxon>Actinomycetes</taxon>
        <taxon>Kitasatosporales</taxon>
        <taxon>Streptomycetaceae</taxon>
        <taxon>Streptomyces</taxon>
    </lineage>
</organism>
<reference evidence="4" key="1">
    <citation type="journal article" date="2019" name="Int. J. Syst. Evol. Microbiol.">
        <title>The Global Catalogue of Microorganisms (GCM) 10K type strain sequencing project: providing services to taxonomists for standard genome sequencing and annotation.</title>
        <authorList>
            <consortium name="The Broad Institute Genomics Platform"/>
            <consortium name="The Broad Institute Genome Sequencing Center for Infectious Disease"/>
            <person name="Wu L."/>
            <person name="Ma J."/>
        </authorList>
    </citation>
    <scope>NUCLEOTIDE SEQUENCE [LARGE SCALE GENOMIC DNA]</scope>
    <source>
        <strain evidence="4">PCU 347</strain>
    </source>
</reference>
<sequence>MGVAIRAAGEDDRELVVRLLDESFRDDPVSSWVFPDAEYRRRTHHRLMGAFTDVVLADGRIDLTEDGAACALWLSMPASDDAHGSAVPAGPADPGGSVDPGGPAGPDGPDGPGGRGGEPADPAVWMRETVDPANPRVEEIVRLLDATHPVGRAHEYLWMIAVAPDRQGAGLGGALVRHVLDRCDREGLPAYLEASSPRSTRLYERLGFAYTGTTVDLPDGPRMWPMWREPGTGDRTAERR</sequence>
<dbReference type="Gene3D" id="3.40.630.30">
    <property type="match status" value="1"/>
</dbReference>
<keyword evidence="3" id="KW-0012">Acyltransferase</keyword>
<name>A0ABV8TKR2_9ACTN</name>
<dbReference type="Proteomes" id="UP001595824">
    <property type="component" value="Unassembled WGS sequence"/>
</dbReference>
<dbReference type="EC" id="2.3.1.-" evidence="3"/>
<feature type="region of interest" description="Disordered" evidence="1">
    <location>
        <begin position="221"/>
        <end position="240"/>
    </location>
</feature>
<dbReference type="PANTHER" id="PTHR42791">
    <property type="entry name" value="GNAT FAMILY ACETYLTRANSFERASE"/>
    <property type="match status" value="1"/>
</dbReference>
<dbReference type="CDD" id="cd04301">
    <property type="entry name" value="NAT_SF"/>
    <property type="match status" value="1"/>
</dbReference>
<evidence type="ECO:0000313" key="4">
    <source>
        <dbReference type="Proteomes" id="UP001595824"/>
    </source>
</evidence>
<keyword evidence="3" id="KW-0808">Transferase</keyword>
<dbReference type="Pfam" id="PF00583">
    <property type="entry name" value="Acetyltransf_1"/>
    <property type="match status" value="1"/>
</dbReference>
<dbReference type="InterPro" id="IPR016181">
    <property type="entry name" value="Acyl_CoA_acyltransferase"/>
</dbReference>
<feature type="compositionally biased region" description="Gly residues" evidence="1">
    <location>
        <begin position="98"/>
        <end position="117"/>
    </location>
</feature>